<protein>
    <submittedName>
        <fullName evidence="1">Uncharacterized protein</fullName>
    </submittedName>
</protein>
<name>A0ACC2FAK3_DALPE</name>
<evidence type="ECO:0000313" key="2">
    <source>
        <dbReference type="Proteomes" id="UP001157502"/>
    </source>
</evidence>
<proteinExistence type="predicted"/>
<dbReference type="EMBL" id="CM055758">
    <property type="protein sequence ID" value="KAJ7988275.1"/>
    <property type="molecule type" value="Genomic_DNA"/>
</dbReference>
<gene>
    <name evidence="1" type="ORF">DPEC_G00321890</name>
</gene>
<reference evidence="1" key="1">
    <citation type="submission" date="2021-05" db="EMBL/GenBank/DDBJ databases">
        <authorList>
            <person name="Pan Q."/>
            <person name="Jouanno E."/>
            <person name="Zahm M."/>
            <person name="Klopp C."/>
            <person name="Cabau C."/>
            <person name="Louis A."/>
            <person name="Berthelot C."/>
            <person name="Parey E."/>
            <person name="Roest Crollius H."/>
            <person name="Montfort J."/>
            <person name="Robinson-Rechavi M."/>
            <person name="Bouchez O."/>
            <person name="Lampietro C."/>
            <person name="Lopez Roques C."/>
            <person name="Donnadieu C."/>
            <person name="Postlethwait J."/>
            <person name="Bobe J."/>
            <person name="Dillon D."/>
            <person name="Chandos A."/>
            <person name="von Hippel F."/>
            <person name="Guiguen Y."/>
        </authorList>
    </citation>
    <scope>NUCLEOTIDE SEQUENCE</scope>
    <source>
        <strain evidence="1">YG-Jan2019</strain>
    </source>
</reference>
<organism evidence="1 2">
    <name type="scientific">Dallia pectoralis</name>
    <name type="common">Alaska blackfish</name>
    <dbReference type="NCBI Taxonomy" id="75939"/>
    <lineage>
        <taxon>Eukaryota</taxon>
        <taxon>Metazoa</taxon>
        <taxon>Chordata</taxon>
        <taxon>Craniata</taxon>
        <taxon>Vertebrata</taxon>
        <taxon>Euteleostomi</taxon>
        <taxon>Actinopterygii</taxon>
        <taxon>Neopterygii</taxon>
        <taxon>Teleostei</taxon>
        <taxon>Protacanthopterygii</taxon>
        <taxon>Esociformes</taxon>
        <taxon>Umbridae</taxon>
        <taxon>Dallia</taxon>
    </lineage>
</organism>
<accession>A0ACC2FAK3</accession>
<evidence type="ECO:0000313" key="1">
    <source>
        <dbReference type="EMBL" id="KAJ7988275.1"/>
    </source>
</evidence>
<sequence>MTSLSMTPVMMICYSGLGAGEEENSQPRALWRLEGREKCLSPPVGDNSPVILCTIGDFWETTIVIDRDLLEHTCNGRRSQIDNLESKGCLSGSD</sequence>
<keyword evidence="2" id="KW-1185">Reference proteome</keyword>
<comment type="caution">
    <text evidence="1">The sequence shown here is derived from an EMBL/GenBank/DDBJ whole genome shotgun (WGS) entry which is preliminary data.</text>
</comment>
<dbReference type="Proteomes" id="UP001157502">
    <property type="component" value="Chromosome 31"/>
</dbReference>